<evidence type="ECO:0000313" key="2">
    <source>
        <dbReference type="Proteomes" id="UP001165367"/>
    </source>
</evidence>
<comment type="caution">
    <text evidence="1">The sequence shown here is derived from an EMBL/GenBank/DDBJ whole genome shotgun (WGS) entry which is preliminary data.</text>
</comment>
<sequence length="144" mass="16177">MAFKQTSLSGTCPTLTYRFAIQQLRNTHLVELLLISFHGEYRYGSAGKEDAGLIRGIIKTGVAVYDPTSIIIDFRDMEYTWGDNFDLSFEDAESSRVVVVVGDKCRKAMSTLAFGIDTKQDIVDNVLFFDDFDSALLKLDSIDR</sequence>
<organism evidence="1 2">
    <name type="scientific">Terrimonas ginsenosidimutans</name>
    <dbReference type="NCBI Taxonomy" id="2908004"/>
    <lineage>
        <taxon>Bacteria</taxon>
        <taxon>Pseudomonadati</taxon>
        <taxon>Bacteroidota</taxon>
        <taxon>Chitinophagia</taxon>
        <taxon>Chitinophagales</taxon>
        <taxon>Chitinophagaceae</taxon>
        <taxon>Terrimonas</taxon>
    </lineage>
</organism>
<dbReference type="EMBL" id="JAKLTR010000001">
    <property type="protein sequence ID" value="MCG2612810.1"/>
    <property type="molecule type" value="Genomic_DNA"/>
</dbReference>
<gene>
    <name evidence="1" type="ORF">LZZ85_00905</name>
</gene>
<dbReference type="Proteomes" id="UP001165367">
    <property type="component" value="Unassembled WGS sequence"/>
</dbReference>
<name>A0ABS9KKM2_9BACT</name>
<keyword evidence="2" id="KW-1185">Reference proteome</keyword>
<proteinExistence type="predicted"/>
<evidence type="ECO:0000313" key="1">
    <source>
        <dbReference type="EMBL" id="MCG2612810.1"/>
    </source>
</evidence>
<protein>
    <recommendedName>
        <fullName evidence="3">STAS/SEC14 domain-containing protein</fullName>
    </recommendedName>
</protein>
<reference evidence="1" key="1">
    <citation type="submission" date="2022-01" db="EMBL/GenBank/DDBJ databases">
        <authorList>
            <person name="Jo J.-H."/>
            <person name="Im W.-T."/>
        </authorList>
    </citation>
    <scope>NUCLEOTIDE SEQUENCE</scope>
    <source>
        <strain evidence="1">NA20</strain>
    </source>
</reference>
<evidence type="ECO:0008006" key="3">
    <source>
        <dbReference type="Google" id="ProtNLM"/>
    </source>
</evidence>
<dbReference type="RefSeq" id="WP_237868039.1">
    <property type="nucleotide sequence ID" value="NZ_JAKLTR010000001.1"/>
</dbReference>
<accession>A0ABS9KKM2</accession>